<accession>N8WZN3</accession>
<gene>
    <name evidence="1" type="ORF">F964_02270</name>
</gene>
<organism evidence="1 2">
    <name type="scientific">Acinetobacter guillouiae NIPH 991</name>
    <dbReference type="NCBI Taxonomy" id="1217656"/>
    <lineage>
        <taxon>Bacteria</taxon>
        <taxon>Pseudomonadati</taxon>
        <taxon>Pseudomonadota</taxon>
        <taxon>Gammaproteobacteria</taxon>
        <taxon>Moraxellales</taxon>
        <taxon>Moraxellaceae</taxon>
        <taxon>Acinetobacter</taxon>
    </lineage>
</organism>
<dbReference type="eggNOG" id="ENOG5032C9C">
    <property type="taxonomic scope" value="Bacteria"/>
</dbReference>
<name>N8WZN3_ACIGI</name>
<proteinExistence type="predicted"/>
<dbReference type="HOGENOM" id="CLU_2230635_0_0_6"/>
<keyword evidence="2" id="KW-1185">Reference proteome</keyword>
<dbReference type="Proteomes" id="UP000013148">
    <property type="component" value="Unassembled WGS sequence"/>
</dbReference>
<comment type="caution">
    <text evidence="1">The sequence shown here is derived from an EMBL/GenBank/DDBJ whole genome shotgun (WGS) entry which is preliminary data.</text>
</comment>
<dbReference type="RefSeq" id="WP_004820111.1">
    <property type="nucleotide sequence ID" value="NZ_KB849456.1"/>
</dbReference>
<dbReference type="PATRIC" id="fig|1217656.3.peg.2218"/>
<evidence type="ECO:0000313" key="2">
    <source>
        <dbReference type="Proteomes" id="UP000013148"/>
    </source>
</evidence>
<sequence>MAESFWPSGNDQTIICTDLNIKEFCKLWGSPFIQDYEDGLGWFDSTYLYDSQLINTPIVFIKYLESPYSYTLVMIDEQIKDVRAYEDFIIDKYLINSYIDRRKSAYKDN</sequence>
<dbReference type="AlphaFoldDB" id="N8WZN3"/>
<protein>
    <submittedName>
        <fullName evidence="1">Uncharacterized protein</fullName>
    </submittedName>
</protein>
<reference evidence="1 2" key="1">
    <citation type="submission" date="2013-02" db="EMBL/GenBank/DDBJ databases">
        <title>The Genome Sequence of Acinetobacter guillouiae NIPH 991.</title>
        <authorList>
            <consortium name="The Broad Institute Genome Sequencing Platform"/>
            <consortium name="The Broad Institute Genome Sequencing Center for Infectious Disease"/>
            <person name="Cerqueira G."/>
            <person name="Feldgarden M."/>
            <person name="Courvalin P."/>
            <person name="Perichon B."/>
            <person name="Grillot-Courvalin C."/>
            <person name="Clermont D."/>
            <person name="Rocha E."/>
            <person name="Yoon E.-J."/>
            <person name="Nemec A."/>
            <person name="Walker B."/>
            <person name="Young S.K."/>
            <person name="Zeng Q."/>
            <person name="Gargeya S."/>
            <person name="Fitzgerald M."/>
            <person name="Haas B."/>
            <person name="Abouelleil A."/>
            <person name="Alvarado L."/>
            <person name="Arachchi H.M."/>
            <person name="Berlin A.M."/>
            <person name="Chapman S.B."/>
            <person name="Dewar J."/>
            <person name="Goldberg J."/>
            <person name="Griggs A."/>
            <person name="Gujja S."/>
            <person name="Hansen M."/>
            <person name="Howarth C."/>
            <person name="Imamovic A."/>
            <person name="Larimer J."/>
            <person name="McCowan C."/>
            <person name="Murphy C."/>
            <person name="Neiman D."/>
            <person name="Pearson M."/>
            <person name="Priest M."/>
            <person name="Roberts A."/>
            <person name="Saif S."/>
            <person name="Shea T."/>
            <person name="Sisk P."/>
            <person name="Sykes S."/>
            <person name="Wortman J."/>
            <person name="Nusbaum C."/>
            <person name="Birren B."/>
        </authorList>
    </citation>
    <scope>NUCLEOTIDE SEQUENCE [LARGE SCALE GENOMIC DNA]</scope>
    <source>
        <strain evidence="1 2">NIPH 991</strain>
    </source>
</reference>
<dbReference type="EMBL" id="APPJ01000010">
    <property type="protein sequence ID" value="ENV17552.1"/>
    <property type="molecule type" value="Genomic_DNA"/>
</dbReference>
<evidence type="ECO:0000313" key="1">
    <source>
        <dbReference type="EMBL" id="ENV17552.1"/>
    </source>
</evidence>